<dbReference type="EMBL" id="JAUHHC010000001">
    <property type="protein sequence ID" value="MDN3919638.1"/>
    <property type="molecule type" value="Genomic_DNA"/>
</dbReference>
<dbReference type="Proteomes" id="UP001228044">
    <property type="component" value="Unassembled WGS sequence"/>
</dbReference>
<protein>
    <submittedName>
        <fullName evidence="4">Prolyl oligopeptidase family serine peptidase</fullName>
    </submittedName>
</protein>
<feature type="chain" id="PRO_5045959083" evidence="2">
    <location>
        <begin position="22"/>
        <end position="806"/>
    </location>
</feature>
<gene>
    <name evidence="4" type="ORF">QWJ38_05000</name>
</gene>
<evidence type="ECO:0000256" key="2">
    <source>
        <dbReference type="SAM" id="SignalP"/>
    </source>
</evidence>
<keyword evidence="1" id="KW-0378">Hydrolase</keyword>
<dbReference type="Gene3D" id="3.40.50.1820">
    <property type="entry name" value="alpha/beta hydrolase"/>
    <property type="match status" value="1"/>
</dbReference>
<dbReference type="SUPFAM" id="SSF53474">
    <property type="entry name" value="alpha/beta-Hydrolases"/>
    <property type="match status" value="1"/>
</dbReference>
<evidence type="ECO:0000313" key="5">
    <source>
        <dbReference type="Proteomes" id="UP001228044"/>
    </source>
</evidence>
<accession>A0ABT8DNT8</accession>
<reference evidence="4 5" key="1">
    <citation type="submission" date="2023-06" db="EMBL/GenBank/DDBJ databases">
        <title>Pelomonas sp. PFR6 16S ribosomal RNA gene Genome sequencing and assembly.</title>
        <authorList>
            <person name="Woo H."/>
        </authorList>
    </citation>
    <scope>NUCLEOTIDE SEQUENCE [LARGE SCALE GENOMIC DNA]</scope>
    <source>
        <strain evidence="4 5">PFR6</strain>
    </source>
</reference>
<sequence>MDVRKLLAGLALAVACLPGLAADAGGYQQPSPAIRELLDAPQLPRLLISPDKQSLAVLELRRFATIEELARPVLRLAGLRFDPGCACPQQITPVQRLKLRSLLNPDAPERQVELPAGGVFHSFGWSPDGQRFLLERRMEQASELWVGDTASGRIRPVAFLRLSTVLAQGDPVWLNARELIVTTVPDRRGPLPQAARVPGGPAVQESVIPGRASPERSHADLLRNAHDEALFDYHARSTLTLVDVVSGLSRDLGGPALFSSVANVGEGQYLLTERLIRPFSLSLPWDDFPRVIELRQRDGKVLRELGRLPLKQGVALDGVLPGPRAFFASPGNDAAVFWVEALDGGNPAARVAYRDRIMRLDAPYTGEPQEVQRMPHRFSRLIFLDDGQNALFSEIDRQRAWTRTYLLPLNGAQSRPLFDHSLRERYRHPGTPLTRVLPSNGRTVAIAAQGELLLSGPGAGPKGERPFLDRFSLKDLTTTRIFQSAESVYEQPLALLDGGRLVTQRESAIEPPNLFLRDGTGSSALTRLKDPTPQLRKIRRELITFKRADGVELSFWLYLPPDHKEGERRPALIWAYPLEFADNDTAGQIKGSGNRFSVWSGLSPLHLLMDGFVVLSDATMPIVGDPRTVNDSFVEQITMNARALIDKAEELGVVDIKRLAIGGHSYGAFMAVNLLAHTDLFKAGIARSGAYNRTLTPFGFQSERRNLWEAKDVYLKLSPFLYANQIKEALLLTHGEADNNSGTSPIQTERLYQALAGTGAPVRYVSLPYESHGYTARESVGHVQWEMSRWLTSYLGDPRAPGEAGK</sequence>
<dbReference type="InterPro" id="IPR001375">
    <property type="entry name" value="Peptidase_S9_cat"/>
</dbReference>
<dbReference type="SUPFAM" id="SSF82171">
    <property type="entry name" value="DPP6 N-terminal domain-like"/>
    <property type="match status" value="1"/>
</dbReference>
<dbReference type="Pfam" id="PF00326">
    <property type="entry name" value="Peptidase_S9"/>
    <property type="match status" value="1"/>
</dbReference>
<dbReference type="RefSeq" id="WP_290357935.1">
    <property type="nucleotide sequence ID" value="NZ_JAUHHC010000001.1"/>
</dbReference>
<keyword evidence="5" id="KW-1185">Reference proteome</keyword>
<dbReference type="PANTHER" id="PTHR42776">
    <property type="entry name" value="SERINE PEPTIDASE S9 FAMILY MEMBER"/>
    <property type="match status" value="1"/>
</dbReference>
<dbReference type="PANTHER" id="PTHR42776:SF28">
    <property type="entry name" value="GLUTAMYL ENDOPEPTIDASE, CHLOROPLASTIC-RELATED"/>
    <property type="match status" value="1"/>
</dbReference>
<evidence type="ECO:0000256" key="1">
    <source>
        <dbReference type="ARBA" id="ARBA00022801"/>
    </source>
</evidence>
<evidence type="ECO:0000313" key="4">
    <source>
        <dbReference type="EMBL" id="MDN3919638.1"/>
    </source>
</evidence>
<keyword evidence="2" id="KW-0732">Signal</keyword>
<evidence type="ECO:0000259" key="3">
    <source>
        <dbReference type="Pfam" id="PF00326"/>
    </source>
</evidence>
<name>A0ABT8DNT8_9BURK</name>
<organism evidence="4 5">
    <name type="scientific">Roseateles violae</name>
    <dbReference type="NCBI Taxonomy" id="3058042"/>
    <lineage>
        <taxon>Bacteria</taxon>
        <taxon>Pseudomonadati</taxon>
        <taxon>Pseudomonadota</taxon>
        <taxon>Betaproteobacteria</taxon>
        <taxon>Burkholderiales</taxon>
        <taxon>Sphaerotilaceae</taxon>
        <taxon>Roseateles</taxon>
    </lineage>
</organism>
<dbReference type="InterPro" id="IPR029058">
    <property type="entry name" value="AB_hydrolase_fold"/>
</dbReference>
<feature type="domain" description="Peptidase S9 prolyl oligopeptidase catalytic" evidence="3">
    <location>
        <begin position="645"/>
        <end position="796"/>
    </location>
</feature>
<feature type="signal peptide" evidence="2">
    <location>
        <begin position="1"/>
        <end position="21"/>
    </location>
</feature>
<comment type="caution">
    <text evidence="4">The sequence shown here is derived from an EMBL/GenBank/DDBJ whole genome shotgun (WGS) entry which is preliminary data.</text>
</comment>
<proteinExistence type="predicted"/>
<dbReference type="PROSITE" id="PS51257">
    <property type="entry name" value="PROKAR_LIPOPROTEIN"/>
    <property type="match status" value="1"/>
</dbReference>